<protein>
    <recommendedName>
        <fullName evidence="9">Sporulation and cell division protein SsgA</fullName>
    </recommendedName>
</protein>
<evidence type="ECO:0000313" key="7">
    <source>
        <dbReference type="EMBL" id="GIF55917.1"/>
    </source>
</evidence>
<keyword evidence="4" id="KW-0749">Sporulation</keyword>
<dbReference type="RefSeq" id="WP_203701708.1">
    <property type="nucleotide sequence ID" value="NZ_BAAALU010000001.1"/>
</dbReference>
<name>A0ABQ4BZI8_9ACTN</name>
<dbReference type="InterPro" id="IPR038658">
    <property type="entry name" value="SsgB_sf"/>
</dbReference>
<evidence type="ECO:0000256" key="5">
    <source>
        <dbReference type="ARBA" id="ARBA00023210"/>
    </source>
</evidence>
<reference evidence="7 8" key="1">
    <citation type="submission" date="2021-01" db="EMBL/GenBank/DDBJ databases">
        <title>Whole genome shotgun sequence of Asanoa iriomotensis NBRC 100142.</title>
        <authorList>
            <person name="Komaki H."/>
            <person name="Tamura T."/>
        </authorList>
    </citation>
    <scope>NUCLEOTIDE SEQUENCE [LARGE SCALE GENOMIC DNA]</scope>
    <source>
        <strain evidence="7 8">NBRC 100142</strain>
    </source>
</reference>
<dbReference type="Pfam" id="PF04686">
    <property type="entry name" value="SsgA"/>
    <property type="match status" value="1"/>
</dbReference>
<keyword evidence="5" id="KW-0717">Septation</keyword>
<proteinExistence type="inferred from homology"/>
<evidence type="ECO:0000256" key="4">
    <source>
        <dbReference type="ARBA" id="ARBA00022969"/>
    </source>
</evidence>
<evidence type="ECO:0008006" key="9">
    <source>
        <dbReference type="Google" id="ProtNLM"/>
    </source>
</evidence>
<comment type="subcellular location">
    <subcellularLocation>
        <location evidence="1">Cell septum</location>
    </subcellularLocation>
</comment>
<comment type="similarity">
    <text evidence="2">Belongs to the SsgA family.</text>
</comment>
<evidence type="ECO:0000256" key="2">
    <source>
        <dbReference type="ARBA" id="ARBA00009323"/>
    </source>
</evidence>
<dbReference type="Proteomes" id="UP000624325">
    <property type="component" value="Unassembled WGS sequence"/>
</dbReference>
<evidence type="ECO:0000256" key="1">
    <source>
        <dbReference type="ARBA" id="ARBA00004431"/>
    </source>
</evidence>
<gene>
    <name evidence="7" type="ORF">Air01nite_20120</name>
</gene>
<comment type="caution">
    <text evidence="7">The sequence shown here is derived from an EMBL/GenBank/DDBJ whole genome shotgun (WGS) entry which is preliminary data.</text>
</comment>
<evidence type="ECO:0000313" key="8">
    <source>
        <dbReference type="Proteomes" id="UP000624325"/>
    </source>
</evidence>
<evidence type="ECO:0000256" key="3">
    <source>
        <dbReference type="ARBA" id="ARBA00022618"/>
    </source>
</evidence>
<keyword evidence="6" id="KW-0131">Cell cycle</keyword>
<evidence type="ECO:0000256" key="6">
    <source>
        <dbReference type="ARBA" id="ARBA00023306"/>
    </source>
</evidence>
<keyword evidence="3" id="KW-0132">Cell division</keyword>
<keyword evidence="8" id="KW-1185">Reference proteome</keyword>
<accession>A0ABQ4BZI8</accession>
<dbReference type="InterPro" id="IPR006776">
    <property type="entry name" value="SsgB"/>
</dbReference>
<dbReference type="EMBL" id="BONC01000010">
    <property type="protein sequence ID" value="GIF55917.1"/>
    <property type="molecule type" value="Genomic_DNA"/>
</dbReference>
<sequence>MGREPVPAFDGTGGEETRQPAAVAVETTVRLLAPDATGVPVSCGLHYDPADPYAVQVRFFLDRHRQDAVSWSFARELLAAGLDEPSGLGDVRIWPWRTTQGDAVALALTSPDGQALLEAPRATIAAFLADTYAQVPRGSEADRLDLDADAWLSGQLLPELPDQADPDLDQDGR</sequence>
<dbReference type="Gene3D" id="2.30.31.20">
    <property type="entry name" value="Sporulation-specific cell division protein SsgB"/>
    <property type="match status" value="1"/>
</dbReference>
<organism evidence="7 8">
    <name type="scientific">Asanoa iriomotensis</name>
    <dbReference type="NCBI Taxonomy" id="234613"/>
    <lineage>
        <taxon>Bacteria</taxon>
        <taxon>Bacillati</taxon>
        <taxon>Actinomycetota</taxon>
        <taxon>Actinomycetes</taxon>
        <taxon>Micromonosporales</taxon>
        <taxon>Micromonosporaceae</taxon>
        <taxon>Asanoa</taxon>
    </lineage>
</organism>